<feature type="domain" description="CID" evidence="6">
    <location>
        <begin position="181"/>
        <end position="322"/>
    </location>
</feature>
<dbReference type="SMART" id="SM00443">
    <property type="entry name" value="G_patch"/>
    <property type="match status" value="1"/>
</dbReference>
<dbReference type="GO" id="GO:0006874">
    <property type="term" value="P:intracellular calcium ion homeostasis"/>
    <property type="evidence" value="ECO:0007669"/>
    <property type="project" value="TreeGrafter"/>
</dbReference>
<dbReference type="AlphaFoldDB" id="A0A9J2PDA4"/>
<dbReference type="PROSITE" id="PS50174">
    <property type="entry name" value="G_PATCH"/>
    <property type="match status" value="1"/>
</dbReference>
<evidence type="ECO:0000256" key="3">
    <source>
        <dbReference type="SAM" id="SignalP"/>
    </source>
</evidence>
<keyword evidence="3" id="KW-0732">Signal</keyword>
<evidence type="ECO:0000259" key="5">
    <source>
        <dbReference type="PROSITE" id="PS50174"/>
    </source>
</evidence>
<organism evidence="7 8">
    <name type="scientific">Ascaris lumbricoides</name>
    <name type="common">Giant roundworm</name>
    <dbReference type="NCBI Taxonomy" id="6252"/>
    <lineage>
        <taxon>Eukaryota</taxon>
        <taxon>Metazoa</taxon>
        <taxon>Ecdysozoa</taxon>
        <taxon>Nematoda</taxon>
        <taxon>Chromadorea</taxon>
        <taxon>Rhabditida</taxon>
        <taxon>Spirurina</taxon>
        <taxon>Ascaridomorpha</taxon>
        <taxon>Ascaridoidea</taxon>
        <taxon>Ascarididae</taxon>
        <taxon>Ascaris</taxon>
    </lineage>
</organism>
<proteinExistence type="predicted"/>
<dbReference type="InterPro" id="IPR000467">
    <property type="entry name" value="G_patch_dom"/>
</dbReference>
<dbReference type="PANTHER" id="PTHR12323">
    <property type="entry name" value="SR-RELATED CTD ASSOCIATED FACTOR 6"/>
    <property type="match status" value="1"/>
</dbReference>
<dbReference type="Pfam" id="PF01585">
    <property type="entry name" value="G-patch"/>
    <property type="match status" value="1"/>
</dbReference>
<dbReference type="Pfam" id="PF01805">
    <property type="entry name" value="Surp"/>
    <property type="match status" value="1"/>
</dbReference>
<keyword evidence="7" id="KW-1185">Reference proteome</keyword>
<dbReference type="SUPFAM" id="SSF109905">
    <property type="entry name" value="Surp module (SWAP domain)"/>
    <property type="match status" value="1"/>
</dbReference>
<dbReference type="SMART" id="SM00648">
    <property type="entry name" value="SWAP"/>
    <property type="match status" value="1"/>
</dbReference>
<feature type="compositionally biased region" description="Basic and acidic residues" evidence="2">
    <location>
        <begin position="647"/>
        <end position="659"/>
    </location>
</feature>
<keyword evidence="1" id="KW-0175">Coiled coil</keyword>
<feature type="coiled-coil region" evidence="1">
    <location>
        <begin position="611"/>
        <end position="642"/>
    </location>
</feature>
<feature type="chain" id="PRO_5039902471" evidence="3">
    <location>
        <begin position="17"/>
        <end position="877"/>
    </location>
</feature>
<accession>A0A9J2PDA4</accession>
<dbReference type="InterPro" id="IPR006569">
    <property type="entry name" value="CID_dom"/>
</dbReference>
<dbReference type="GO" id="GO:0048471">
    <property type="term" value="C:perinuclear region of cytoplasm"/>
    <property type="evidence" value="ECO:0007669"/>
    <property type="project" value="TreeGrafter"/>
</dbReference>
<feature type="region of interest" description="Disordered" evidence="2">
    <location>
        <begin position="709"/>
        <end position="732"/>
    </location>
</feature>
<feature type="signal peptide" evidence="3">
    <location>
        <begin position="1"/>
        <end position="16"/>
    </location>
</feature>
<name>A0A9J2PDA4_ASCLU</name>
<evidence type="ECO:0000313" key="8">
    <source>
        <dbReference type="WBParaSite" id="ALUE_0000740301-mRNA-1"/>
    </source>
</evidence>
<dbReference type="PROSITE" id="PS51391">
    <property type="entry name" value="CID"/>
    <property type="match status" value="1"/>
</dbReference>
<evidence type="ECO:0000313" key="7">
    <source>
        <dbReference type="Proteomes" id="UP000036681"/>
    </source>
</evidence>
<dbReference type="InterPro" id="IPR008942">
    <property type="entry name" value="ENTH_VHS"/>
</dbReference>
<feature type="region of interest" description="Disordered" evidence="2">
    <location>
        <begin position="647"/>
        <end position="673"/>
    </location>
</feature>
<dbReference type="GO" id="GO:0003723">
    <property type="term" value="F:RNA binding"/>
    <property type="evidence" value="ECO:0007669"/>
    <property type="project" value="InterPro"/>
</dbReference>
<dbReference type="InterPro" id="IPR056721">
    <property type="entry name" value="DUF7819"/>
</dbReference>
<protein>
    <submittedName>
        <fullName evidence="8">G-patch domain-containing protein</fullName>
    </submittedName>
</protein>
<dbReference type="InterPro" id="IPR035967">
    <property type="entry name" value="SWAP/Surp_sf"/>
</dbReference>
<feature type="region of interest" description="Disordered" evidence="2">
    <location>
        <begin position="378"/>
        <end position="441"/>
    </location>
</feature>
<dbReference type="Pfam" id="PF25127">
    <property type="entry name" value="DUF7819"/>
    <property type="match status" value="1"/>
</dbReference>
<dbReference type="Gene3D" id="1.10.10.790">
    <property type="entry name" value="Surp module"/>
    <property type="match status" value="1"/>
</dbReference>
<dbReference type="WBParaSite" id="ALUE_0000740301-mRNA-1">
    <property type="protein sequence ID" value="ALUE_0000740301-mRNA-1"/>
    <property type="gene ID" value="ALUE_0000740301"/>
</dbReference>
<sequence length="877" mass="98872">LIFSVFTLLQVVVDDGCDPPLNATANNKWTPTAASTSTCPIFIDEEEQNIIGRLAEFVAKNGAEFEERTREKQYGNPRFAFLFGGQYSDYYRFRLMQELRKLNGNAQTPHVISGPPPITMPSAQFDANTALAEIAALTQQITDSETNLRAQLDSIEPQREAQLAAAIERAEADKIASICEQVSLDVAPLSLLLDQLSGHCSKDVISNSKKWIFEKCTTDQLREAILMYLLYRVKEPRATEQFKLHILYLINDWAHHCQRKKLDAIRQMLSRYVPQLYAFTAYGVQDAALNEKLEKLIGVWEGHKYFDDGCYKQLRNPLLIYQNWKNAQQAEYAKKSAEIHAQLMATYRGYEQQHREFALHIQGQIAVLQQQIEADNRMKAGAPPPPLPIVQQQQGQASMEVHSEHPMNRRERRSRFDQKAPPSEQHDPTFPEAPPADGDYGRFFTAPPMHSVSCPSPRDIYHARPDEGDEDAPFVYYDEEEYGGGDAAVVNHDNFPPNEEAMCARGPPQFGGPPHVGPPPRLPPRSLLDDSALIPNCPYYDLPAGLMLPLIEMDDILYKAVPVAKLRLPPPIPPSERLLRAMDMFYSIRSIDNPRDSIDDVLSDGWERLGLMEYYAKKEEIRKKLEEKLKAEGKTIEDMIDNVYIEEDKKADKPNEQSRRSSSSILGAVDVQPRQVHRKVRDRQVIQAIDEGGEGKVPAVRALVQALARSPDPGRGPETERHHVAHDHTHHGEGVGRILEVLHLRHDLRLAPIRKLTAVARPQHCESFSELIPPGGDLEQEVEKIGKLVLRSGHVAPVGAPPRLSAVNKGAQLLSKMGWQGGGLGAEQQGIEEPISGGEVRDRVDQYRGIGSKPDIFEEYRRHMSGYHKRRSRRELD</sequence>
<feature type="domain" description="G-patch" evidence="5">
    <location>
        <begin position="806"/>
        <end position="855"/>
    </location>
</feature>
<dbReference type="Proteomes" id="UP000036681">
    <property type="component" value="Unplaced"/>
</dbReference>
<dbReference type="GO" id="GO:0006396">
    <property type="term" value="P:RNA processing"/>
    <property type="evidence" value="ECO:0007669"/>
    <property type="project" value="InterPro"/>
</dbReference>
<dbReference type="Gene3D" id="1.25.40.90">
    <property type="match status" value="1"/>
</dbReference>
<feature type="compositionally biased region" description="Basic and acidic residues" evidence="2">
    <location>
        <begin position="401"/>
        <end position="429"/>
    </location>
</feature>
<dbReference type="Pfam" id="PF04818">
    <property type="entry name" value="CID"/>
    <property type="match status" value="1"/>
</dbReference>
<evidence type="ECO:0000256" key="1">
    <source>
        <dbReference type="SAM" id="Coils"/>
    </source>
</evidence>
<evidence type="ECO:0000259" key="4">
    <source>
        <dbReference type="PROSITE" id="PS50128"/>
    </source>
</evidence>
<dbReference type="PROSITE" id="PS50128">
    <property type="entry name" value="SURP"/>
    <property type="match status" value="1"/>
</dbReference>
<feature type="domain" description="SURP motif" evidence="4">
    <location>
        <begin position="50"/>
        <end position="94"/>
    </location>
</feature>
<dbReference type="InterPro" id="IPR000061">
    <property type="entry name" value="Surp"/>
</dbReference>
<evidence type="ECO:0000259" key="6">
    <source>
        <dbReference type="PROSITE" id="PS51391"/>
    </source>
</evidence>
<dbReference type="PANTHER" id="PTHR12323:SF0">
    <property type="entry name" value="CALCIUM HOMEOSTASIS ENDOPLASMIC RETICULUM PROTEIN"/>
    <property type="match status" value="1"/>
</dbReference>
<feature type="compositionally biased region" description="Basic and acidic residues" evidence="2">
    <location>
        <begin position="715"/>
        <end position="732"/>
    </location>
</feature>
<evidence type="ECO:0000256" key="2">
    <source>
        <dbReference type="SAM" id="MobiDB-lite"/>
    </source>
</evidence>
<reference evidence="8" key="1">
    <citation type="submission" date="2023-03" db="UniProtKB">
        <authorList>
            <consortium name="WormBaseParasite"/>
        </authorList>
    </citation>
    <scope>IDENTIFICATION</scope>
</reference>